<feature type="compositionally biased region" description="Polar residues" evidence="3">
    <location>
        <begin position="585"/>
        <end position="595"/>
    </location>
</feature>
<dbReference type="SUPFAM" id="SSF48065">
    <property type="entry name" value="DBL homology domain (DH-domain)"/>
    <property type="match status" value="1"/>
</dbReference>
<dbReference type="InterPro" id="IPR001180">
    <property type="entry name" value="CNH_dom"/>
</dbReference>
<feature type="compositionally biased region" description="Polar residues" evidence="3">
    <location>
        <begin position="555"/>
        <end position="574"/>
    </location>
</feature>
<evidence type="ECO:0000313" key="7">
    <source>
        <dbReference type="EMBL" id="THV67231.1"/>
    </source>
</evidence>
<feature type="compositionally biased region" description="Basic residues" evidence="3">
    <location>
        <begin position="1"/>
        <end position="11"/>
    </location>
</feature>
<dbReference type="SMART" id="SM00325">
    <property type="entry name" value="RhoGEF"/>
    <property type="match status" value="1"/>
</dbReference>
<feature type="compositionally biased region" description="Pro residues" evidence="3">
    <location>
        <begin position="99"/>
        <end position="109"/>
    </location>
</feature>
<dbReference type="PROSITE" id="PS50010">
    <property type="entry name" value="DH_2"/>
    <property type="match status" value="1"/>
</dbReference>
<dbReference type="Gene3D" id="2.30.29.30">
    <property type="entry name" value="Pleckstrin-homology domain (PH domain)/Phosphotyrosine-binding domain (PTB)"/>
    <property type="match status" value="1"/>
</dbReference>
<dbReference type="Pfam" id="PF23582">
    <property type="entry name" value="WHD_RGF3"/>
    <property type="match status" value="1"/>
</dbReference>
<feature type="compositionally biased region" description="Low complexity" evidence="3">
    <location>
        <begin position="110"/>
        <end position="129"/>
    </location>
</feature>
<dbReference type="PROSITE" id="PS50003">
    <property type="entry name" value="PH_DOMAIN"/>
    <property type="match status" value="1"/>
</dbReference>
<feature type="compositionally biased region" description="Low complexity" evidence="3">
    <location>
        <begin position="42"/>
        <end position="53"/>
    </location>
</feature>
<dbReference type="InterPro" id="IPR057283">
    <property type="entry name" value="RGF3_WH"/>
</dbReference>
<feature type="region of interest" description="Disordered" evidence="3">
    <location>
        <begin position="555"/>
        <end position="607"/>
    </location>
</feature>
<feature type="compositionally biased region" description="Low complexity" evidence="3">
    <location>
        <begin position="147"/>
        <end position="160"/>
    </location>
</feature>
<name>A0A4S8SA45_AURPU</name>
<evidence type="ECO:0008006" key="9">
    <source>
        <dbReference type="Google" id="ProtNLM"/>
    </source>
</evidence>
<dbReference type="Pfam" id="PF00780">
    <property type="entry name" value="CNH"/>
    <property type="match status" value="1"/>
</dbReference>
<dbReference type="Pfam" id="PF00621">
    <property type="entry name" value="RhoGEF"/>
    <property type="match status" value="1"/>
</dbReference>
<feature type="domain" description="PH" evidence="4">
    <location>
        <begin position="1037"/>
        <end position="1224"/>
    </location>
</feature>
<dbReference type="SMART" id="SM00036">
    <property type="entry name" value="CNH"/>
    <property type="match status" value="1"/>
</dbReference>
<feature type="domain" description="CNH" evidence="6">
    <location>
        <begin position="1298"/>
        <end position="1603"/>
    </location>
</feature>
<dbReference type="PANTHER" id="PTHR46572">
    <property type="entry name" value="RHO1 GDP-GTP EXCHANGE PROTEIN 1-RELATED"/>
    <property type="match status" value="1"/>
</dbReference>
<dbReference type="InterPro" id="IPR001849">
    <property type="entry name" value="PH_domain"/>
</dbReference>
<evidence type="ECO:0000256" key="1">
    <source>
        <dbReference type="ARBA" id="ARBA00022553"/>
    </source>
</evidence>
<accession>A0A4S8SA45</accession>
<dbReference type="PANTHER" id="PTHR46572:SF1">
    <property type="entry name" value="RHO1 GUANINE NUCLEOTIDE EXCHANGE FACTOR TUS1"/>
    <property type="match status" value="1"/>
</dbReference>
<dbReference type="InterPro" id="IPR011993">
    <property type="entry name" value="PH-like_dom_sf"/>
</dbReference>
<feature type="region of interest" description="Disordered" evidence="3">
    <location>
        <begin position="302"/>
        <end position="343"/>
    </location>
</feature>
<dbReference type="SUPFAM" id="SSF50729">
    <property type="entry name" value="PH domain-like"/>
    <property type="match status" value="1"/>
</dbReference>
<feature type="compositionally biased region" description="Polar residues" evidence="3">
    <location>
        <begin position="307"/>
        <end position="321"/>
    </location>
</feature>
<dbReference type="EMBL" id="QZAF01000427">
    <property type="protein sequence ID" value="THV67231.1"/>
    <property type="molecule type" value="Genomic_DNA"/>
</dbReference>
<protein>
    <recommendedName>
        <fullName evidence="9">CNH domain-containing protein</fullName>
    </recommendedName>
</protein>
<feature type="compositionally biased region" description="Polar residues" evidence="3">
    <location>
        <begin position="12"/>
        <end position="40"/>
    </location>
</feature>
<feature type="region of interest" description="Disordered" evidence="3">
    <location>
        <begin position="423"/>
        <end position="534"/>
    </location>
</feature>
<feature type="domain" description="DH" evidence="5">
    <location>
        <begin position="808"/>
        <end position="1000"/>
    </location>
</feature>
<evidence type="ECO:0000256" key="2">
    <source>
        <dbReference type="ARBA" id="ARBA00022658"/>
    </source>
</evidence>
<dbReference type="SMART" id="SM00233">
    <property type="entry name" value="PH"/>
    <property type="match status" value="1"/>
</dbReference>
<dbReference type="Gene3D" id="1.20.900.10">
    <property type="entry name" value="Dbl homology (DH) domain"/>
    <property type="match status" value="1"/>
</dbReference>
<sequence>MSYNRPSRRQSHGQQAQQYAPTNGTPDAQQALQSSWSTPELTGYGSYPTPGGPVQQPSYADYVHPSQSYYPPPDQPQQPQTHAEYNPQAYANVGYNPAAYPPQPPPQSPRAPYSYAPSAASPPHSASYHQTQHHFAQPIPMPEPGQPYTYPSYSQDSSSYYPPPPPPSHIWSPSNGSQNVPYGNIPYAPSTLTPDELNLPSPPVHPGYHSYNSAVSPQFSLNNLPSPSGPPPPPPAHGQGPQRSGTLRHPQNRPLPGPPEPDVERDYFHQPVSLPYRDSYATEQEAQEDLFNQVESAVLNAGAASSARRQSPRVQSASSDRPQPLFSPRSSATPTTQPSRDSMTIANIINEYSDESDVEALAGLEAMRMAEAQEADANSRGSALFGYYGSSLANLNETDNTEVPMDMSTLSGGYDAHMSYGGDPNTLAAGPDANGSNSLSASNSMRRSVGSSNQESIYEHGMNLQSRAPPVARVDAGGTGGLTDPDALNRRQSFDEGDEYSLTDDIAQPGEPPDMFFHPGHSSQSHDRPLPPPPIVSENAVPRLNTSLLHQRSNSLSQPQYRMTPDNYTPSTLDSGAGTFPRSASLLNHSQTPQVHQPARSKTDAEERRLKQGYRGSIYNTFDSTPAASTVALDLPSLPTKRFNPAKLGGSDFKKCEEPWALSSILQWLFLVADPEKMTELKESMVKEALVALFTNKVPTMNIADAEVLSNRVVENMYAAKTLIVVEEWVRLNPGHMSGVIFQLTLNGCYSHTVHNHIFPGRCYAHHCQRTLKKVNLQAVSTRASEDWATFYKLKKEDVEGHDKKEIELQNNLHEIVQTEEGFMENLDVMIRLYRDPLATANPSIISPNRQERFLRDVFGKLDLVKKANVEHLLPQLKYRQQEQGPWVKGFSDIFRQWIRKAKTAYIEYATGFPSANSLMRQELEKNISFRNFVEVARVNKLSNKLGWDNYLKAPITRLQRYSLLLQTVHKNMLQDCEERTNLATAIEEIRAVTLECDSRVADQQRKVDLSDLSQKLMLRPGMASEVELNLTSIGRELIYQGDLQRMGTSRFTWLECHALLFDHYLVLAKAISVLQKGAPNKVEKYDVSRLPIPMDLLVLENINEDAVVRSSYVKGITSVTPLQARPPPSSPDLNKMARITTAQSAHPTLASVNTGSSMTSLNSVASAPSKMSSTTVLDGNKDSEKIMYPFRIKHLGSKEPYTLFAATAGSRSDWYNKIIEAKTKHAAALFAQNAEPFRLRVIADSAFYYDSNANPKDHLGVSMGGKPVIIKGTPLDRAVKEVEHRFQATGRPAPICRARVNCATSFTTSYPGTKHMVAVGTDFGVYCCEMDNPRGWFRAIAGTKVTQVAVLEEFNLFLLLADKILYAHHLDVVCQPLATSAAETSSSRKAPQKLSGSRDVGFFAVGRMKDRTLVFYKKRDGISSTFKVLEPIYQKSTEKKRGIFKRGNTEFFRDYDDFYIGTECHGMNLFHSSLAISSDKGFEVLTLDKKQPWSVPDWKAPEVSNILRHVEKQETLGMLRLNDQEFLLCYNLCAVYVNKHGEISRSVVMNFVANAKSAALYGPYLVLFDNEFVEVRNAQNGRLKQIIAGKDIKCLDDGGGGTLSGGSTNTGVVNGVPVGYGAASRTIKIVMQHPALEKTQIIVEMVLNNEQKE</sequence>
<evidence type="ECO:0000259" key="4">
    <source>
        <dbReference type="PROSITE" id="PS50003"/>
    </source>
</evidence>
<reference evidence="7 8" key="1">
    <citation type="submission" date="2018-10" db="EMBL/GenBank/DDBJ databases">
        <title>Fifty Aureobasidium pullulans genomes reveal a recombining polyextremotolerant generalist.</title>
        <authorList>
            <person name="Gostincar C."/>
            <person name="Turk M."/>
            <person name="Zajc J."/>
            <person name="Gunde-Cimerman N."/>
        </authorList>
    </citation>
    <scope>NUCLEOTIDE SEQUENCE [LARGE SCALE GENOMIC DNA]</scope>
    <source>
        <strain evidence="7 8">EXF-11900</strain>
    </source>
</reference>
<feature type="compositionally biased region" description="Low complexity" evidence="3">
    <location>
        <begin position="433"/>
        <end position="448"/>
    </location>
</feature>
<feature type="compositionally biased region" description="Polar residues" evidence="3">
    <location>
        <begin position="328"/>
        <end position="343"/>
    </location>
</feature>
<dbReference type="Proteomes" id="UP000304951">
    <property type="component" value="Unassembled WGS sequence"/>
</dbReference>
<feature type="compositionally biased region" description="Pro residues" evidence="3">
    <location>
        <begin position="227"/>
        <end position="236"/>
    </location>
</feature>
<evidence type="ECO:0000313" key="8">
    <source>
        <dbReference type="Proteomes" id="UP000304951"/>
    </source>
</evidence>
<evidence type="ECO:0000259" key="6">
    <source>
        <dbReference type="PROSITE" id="PS50219"/>
    </source>
</evidence>
<evidence type="ECO:0000259" key="5">
    <source>
        <dbReference type="PROSITE" id="PS50010"/>
    </source>
</evidence>
<organism evidence="7 8">
    <name type="scientific">Aureobasidium pullulans</name>
    <name type="common">Black yeast</name>
    <name type="synonym">Pullularia pullulans</name>
    <dbReference type="NCBI Taxonomy" id="5580"/>
    <lineage>
        <taxon>Eukaryota</taxon>
        <taxon>Fungi</taxon>
        <taxon>Dikarya</taxon>
        <taxon>Ascomycota</taxon>
        <taxon>Pezizomycotina</taxon>
        <taxon>Dothideomycetes</taxon>
        <taxon>Dothideomycetidae</taxon>
        <taxon>Dothideales</taxon>
        <taxon>Saccotheciaceae</taxon>
        <taxon>Aureobasidium</taxon>
    </lineage>
</organism>
<dbReference type="Pfam" id="PF15405">
    <property type="entry name" value="PH_5"/>
    <property type="match status" value="1"/>
</dbReference>
<comment type="caution">
    <text evidence="7">The sequence shown here is derived from an EMBL/GenBank/DDBJ whole genome shotgun (WGS) entry which is preliminary data.</text>
</comment>
<dbReference type="InterPro" id="IPR000219">
    <property type="entry name" value="DH_dom"/>
</dbReference>
<keyword evidence="1" id="KW-0597">Phosphoprotein</keyword>
<proteinExistence type="predicted"/>
<dbReference type="InterPro" id="IPR041675">
    <property type="entry name" value="PH_5"/>
</dbReference>
<keyword evidence="2" id="KW-0344">Guanine-nucleotide releasing factor</keyword>
<feature type="compositionally biased region" description="Polar residues" evidence="3">
    <location>
        <begin position="210"/>
        <end position="224"/>
    </location>
</feature>
<dbReference type="InterPro" id="IPR052233">
    <property type="entry name" value="Rho-type_GEFs"/>
</dbReference>
<gene>
    <name evidence="7" type="ORF">D6D28_07648</name>
</gene>
<feature type="region of interest" description="Disordered" evidence="3">
    <location>
        <begin position="1"/>
        <end position="272"/>
    </location>
</feature>
<dbReference type="GO" id="GO:0005085">
    <property type="term" value="F:guanyl-nucleotide exchange factor activity"/>
    <property type="evidence" value="ECO:0007669"/>
    <property type="project" value="UniProtKB-KW"/>
</dbReference>
<evidence type="ECO:0000256" key="3">
    <source>
        <dbReference type="SAM" id="MobiDB-lite"/>
    </source>
</evidence>
<dbReference type="InterPro" id="IPR035899">
    <property type="entry name" value="DBL_dom_sf"/>
</dbReference>
<dbReference type="PROSITE" id="PS50219">
    <property type="entry name" value="CNH"/>
    <property type="match status" value="1"/>
</dbReference>